<evidence type="ECO:0000313" key="4">
    <source>
        <dbReference type="Proteomes" id="UP000324222"/>
    </source>
</evidence>
<evidence type="ECO:0000256" key="1">
    <source>
        <dbReference type="SAM" id="MobiDB-lite"/>
    </source>
</evidence>
<evidence type="ECO:0000313" key="3">
    <source>
        <dbReference type="EMBL" id="MPC29366.1"/>
    </source>
</evidence>
<feature type="region of interest" description="Disordered" evidence="1">
    <location>
        <begin position="30"/>
        <end position="66"/>
    </location>
</feature>
<name>A0A5B7E817_PORTR</name>
<dbReference type="EMBL" id="VSRR010002060">
    <property type="protein sequence ID" value="MPC29366.1"/>
    <property type="molecule type" value="Genomic_DNA"/>
</dbReference>
<keyword evidence="4" id="KW-1185">Reference proteome</keyword>
<feature type="compositionally biased region" description="Basic and acidic residues" evidence="1">
    <location>
        <begin position="56"/>
        <end position="66"/>
    </location>
</feature>
<keyword evidence="2" id="KW-0732">Signal</keyword>
<feature type="signal peptide" evidence="2">
    <location>
        <begin position="1"/>
        <end position="18"/>
    </location>
</feature>
<gene>
    <name evidence="3" type="ORF">E2C01_022595</name>
</gene>
<evidence type="ECO:0000256" key="2">
    <source>
        <dbReference type="SAM" id="SignalP"/>
    </source>
</evidence>
<sequence>MALLYLKLKLTLVPLKSAQVTPGQPQVILQGRGSVDRDTGEALDGGGGERGGQVRLGRDREFRSGL</sequence>
<reference evidence="3 4" key="1">
    <citation type="submission" date="2019-05" db="EMBL/GenBank/DDBJ databases">
        <title>Another draft genome of Portunus trituberculatus and its Hox gene families provides insights of decapod evolution.</title>
        <authorList>
            <person name="Jeong J.-H."/>
            <person name="Song I."/>
            <person name="Kim S."/>
            <person name="Choi T."/>
            <person name="Kim D."/>
            <person name="Ryu S."/>
            <person name="Kim W."/>
        </authorList>
    </citation>
    <scope>NUCLEOTIDE SEQUENCE [LARGE SCALE GENOMIC DNA]</scope>
    <source>
        <tissue evidence="3">Muscle</tissue>
    </source>
</reference>
<organism evidence="3 4">
    <name type="scientific">Portunus trituberculatus</name>
    <name type="common">Swimming crab</name>
    <name type="synonym">Neptunus trituberculatus</name>
    <dbReference type="NCBI Taxonomy" id="210409"/>
    <lineage>
        <taxon>Eukaryota</taxon>
        <taxon>Metazoa</taxon>
        <taxon>Ecdysozoa</taxon>
        <taxon>Arthropoda</taxon>
        <taxon>Crustacea</taxon>
        <taxon>Multicrustacea</taxon>
        <taxon>Malacostraca</taxon>
        <taxon>Eumalacostraca</taxon>
        <taxon>Eucarida</taxon>
        <taxon>Decapoda</taxon>
        <taxon>Pleocyemata</taxon>
        <taxon>Brachyura</taxon>
        <taxon>Eubrachyura</taxon>
        <taxon>Portunoidea</taxon>
        <taxon>Portunidae</taxon>
        <taxon>Portuninae</taxon>
        <taxon>Portunus</taxon>
    </lineage>
</organism>
<feature type="chain" id="PRO_5023141035" evidence="2">
    <location>
        <begin position="19"/>
        <end position="66"/>
    </location>
</feature>
<proteinExistence type="predicted"/>
<dbReference type="Proteomes" id="UP000324222">
    <property type="component" value="Unassembled WGS sequence"/>
</dbReference>
<dbReference type="AlphaFoldDB" id="A0A5B7E817"/>
<protein>
    <submittedName>
        <fullName evidence="3">Uncharacterized protein</fullName>
    </submittedName>
</protein>
<accession>A0A5B7E817</accession>
<comment type="caution">
    <text evidence="3">The sequence shown here is derived from an EMBL/GenBank/DDBJ whole genome shotgun (WGS) entry which is preliminary data.</text>
</comment>